<proteinExistence type="predicted"/>
<evidence type="ECO:0000256" key="1">
    <source>
        <dbReference type="SAM" id="MobiDB-lite"/>
    </source>
</evidence>
<keyword evidence="3" id="KW-1185">Reference proteome</keyword>
<sequence length="300" mass="33827">MKIALELISLGGKLFRHIEKDDRNDKEIVVGEFGDIPLQAYQHGKEPGLQSLHVMNLDILHPMDDTIMPYALLSRFNVVVRQMVRPGQHTRCKAGCSRACGCRKAGLKCSNICTNCHSSCTNMPEPTTTGEDDDDEEEEEEEEEEVEKEDEYEQHIVNEDDTEPSVEEVLRRTFPNQKERVEPPVRNDSFSFESNNSSDHEISNNTNNEIQSDNSDSLENSFQSIEDDQTVEPTSTSSGCNQMPSTSASRTEPMPAAKDKRPQEEEVASQVAPDLGRPKRAVIMPKYLSSYETNFLVQIK</sequence>
<name>A0A9N9QCL9_9CUCU</name>
<evidence type="ECO:0000313" key="2">
    <source>
        <dbReference type="EMBL" id="CAG9764847.1"/>
    </source>
</evidence>
<feature type="compositionally biased region" description="Polar residues" evidence="1">
    <location>
        <begin position="120"/>
        <end position="129"/>
    </location>
</feature>
<dbReference type="AlphaFoldDB" id="A0A9N9QCL9"/>
<reference evidence="2" key="1">
    <citation type="submission" date="2022-01" db="EMBL/GenBank/DDBJ databases">
        <authorList>
            <person name="King R."/>
        </authorList>
    </citation>
    <scope>NUCLEOTIDE SEQUENCE</scope>
</reference>
<protein>
    <recommendedName>
        <fullName evidence="4">Tesmin/TSO1-like CXC domain-containing protein</fullName>
    </recommendedName>
</protein>
<feature type="compositionally biased region" description="Acidic residues" evidence="1">
    <location>
        <begin position="130"/>
        <end position="152"/>
    </location>
</feature>
<feature type="compositionally biased region" description="Low complexity" evidence="1">
    <location>
        <begin position="187"/>
        <end position="197"/>
    </location>
</feature>
<dbReference type="Proteomes" id="UP001152799">
    <property type="component" value="Chromosome 2"/>
</dbReference>
<organism evidence="2 3">
    <name type="scientific">Ceutorhynchus assimilis</name>
    <name type="common">cabbage seed weevil</name>
    <dbReference type="NCBI Taxonomy" id="467358"/>
    <lineage>
        <taxon>Eukaryota</taxon>
        <taxon>Metazoa</taxon>
        <taxon>Ecdysozoa</taxon>
        <taxon>Arthropoda</taxon>
        <taxon>Hexapoda</taxon>
        <taxon>Insecta</taxon>
        <taxon>Pterygota</taxon>
        <taxon>Neoptera</taxon>
        <taxon>Endopterygota</taxon>
        <taxon>Coleoptera</taxon>
        <taxon>Polyphaga</taxon>
        <taxon>Cucujiformia</taxon>
        <taxon>Curculionidae</taxon>
        <taxon>Ceutorhynchinae</taxon>
        <taxon>Ceutorhynchus</taxon>
    </lineage>
</organism>
<feature type="compositionally biased region" description="Polar residues" evidence="1">
    <location>
        <begin position="203"/>
        <end position="224"/>
    </location>
</feature>
<dbReference type="OrthoDB" id="6778699at2759"/>
<feature type="compositionally biased region" description="Polar residues" evidence="1">
    <location>
        <begin position="231"/>
        <end position="250"/>
    </location>
</feature>
<accession>A0A9N9QCL9</accession>
<evidence type="ECO:0000313" key="3">
    <source>
        <dbReference type="Proteomes" id="UP001152799"/>
    </source>
</evidence>
<feature type="region of interest" description="Disordered" evidence="1">
    <location>
        <begin position="120"/>
        <end position="278"/>
    </location>
</feature>
<evidence type="ECO:0008006" key="4">
    <source>
        <dbReference type="Google" id="ProtNLM"/>
    </source>
</evidence>
<gene>
    <name evidence="2" type="ORF">CEUTPL_LOCUS5472</name>
</gene>
<dbReference type="EMBL" id="OU892278">
    <property type="protein sequence ID" value="CAG9764847.1"/>
    <property type="molecule type" value="Genomic_DNA"/>
</dbReference>